<keyword evidence="2" id="KW-1185">Reference proteome</keyword>
<organism evidence="1 2">
    <name type="scientific">Microthyrium microscopicum</name>
    <dbReference type="NCBI Taxonomy" id="703497"/>
    <lineage>
        <taxon>Eukaryota</taxon>
        <taxon>Fungi</taxon>
        <taxon>Dikarya</taxon>
        <taxon>Ascomycota</taxon>
        <taxon>Pezizomycotina</taxon>
        <taxon>Dothideomycetes</taxon>
        <taxon>Dothideomycetes incertae sedis</taxon>
        <taxon>Microthyriales</taxon>
        <taxon>Microthyriaceae</taxon>
        <taxon>Microthyrium</taxon>
    </lineage>
</organism>
<evidence type="ECO:0000313" key="2">
    <source>
        <dbReference type="Proteomes" id="UP000799302"/>
    </source>
</evidence>
<evidence type="ECO:0008006" key="3">
    <source>
        <dbReference type="Google" id="ProtNLM"/>
    </source>
</evidence>
<proteinExistence type="predicted"/>
<dbReference type="AlphaFoldDB" id="A0A6A6TXZ4"/>
<dbReference type="EMBL" id="MU004242">
    <property type="protein sequence ID" value="KAF2664580.1"/>
    <property type="molecule type" value="Genomic_DNA"/>
</dbReference>
<dbReference type="Proteomes" id="UP000799302">
    <property type="component" value="Unassembled WGS sequence"/>
</dbReference>
<gene>
    <name evidence="1" type="ORF">BT63DRAFT_417936</name>
</gene>
<protein>
    <recommendedName>
        <fullName evidence="3">F-box domain-containing protein</fullName>
    </recommendedName>
</protein>
<sequence>MSAVILRLPNELLFSILHFSQPENFESLMMSCKQIYSVGFPIIEEHNTCKAHSSTLQVISTWDFFSTLVGSPAHLQTPFLSYFTDFVWDCDAKGKKWFEWQGIREIILQVMSKAPRLQHQILSISQEISSLDFSDLADSGVNFDMKMECCECDLDIDVHTGENSTHSAQVHCYFCEVMVLLLLPNIKRLQLKDYPPRREICDQPSALSAIVHASRGRTYLQQLEELCVNFRGFQAVDPSTLSLNTLWQLSPFLRLPRLKSLQIGYLPDNRAAAPIDSTGHFESLQTDALSNLEKLGFYLSRARTSDLDTFLAQIIKLTDFVWEDITPGPHPFIDKYDNDFEANLEYVIRDEKEIQYLNEHDTVCPSYIEPALFASDFGEEEEMVKDNDNLDKEYADDMPDAEHEQDYWNPRRLVEILLRFSNTLERLVLTVDPTSYKDHFIYGHHQVADFKAFTKLRYLELSPRILRRRKTCLQGRHSEYGIPLCLTQILPASIETVVFIADHPEYPALHALLKDLPARTHELPNFHTISVQFTKGSEEWRTNLYPSLTRKRLEPLVEELRREGFTIHVDEYKDYLKFFRHNIFSEGGKTPNMLCQPQY</sequence>
<reference evidence="1" key="1">
    <citation type="journal article" date="2020" name="Stud. Mycol.">
        <title>101 Dothideomycetes genomes: a test case for predicting lifestyles and emergence of pathogens.</title>
        <authorList>
            <person name="Haridas S."/>
            <person name="Albert R."/>
            <person name="Binder M."/>
            <person name="Bloem J."/>
            <person name="Labutti K."/>
            <person name="Salamov A."/>
            <person name="Andreopoulos B."/>
            <person name="Baker S."/>
            <person name="Barry K."/>
            <person name="Bills G."/>
            <person name="Bluhm B."/>
            <person name="Cannon C."/>
            <person name="Castanera R."/>
            <person name="Culley D."/>
            <person name="Daum C."/>
            <person name="Ezra D."/>
            <person name="Gonzalez J."/>
            <person name="Henrissat B."/>
            <person name="Kuo A."/>
            <person name="Liang C."/>
            <person name="Lipzen A."/>
            <person name="Lutzoni F."/>
            <person name="Magnuson J."/>
            <person name="Mondo S."/>
            <person name="Nolan M."/>
            <person name="Ohm R."/>
            <person name="Pangilinan J."/>
            <person name="Park H.-J."/>
            <person name="Ramirez L."/>
            <person name="Alfaro M."/>
            <person name="Sun H."/>
            <person name="Tritt A."/>
            <person name="Yoshinaga Y."/>
            <person name="Zwiers L.-H."/>
            <person name="Turgeon B."/>
            <person name="Goodwin S."/>
            <person name="Spatafora J."/>
            <person name="Crous P."/>
            <person name="Grigoriev I."/>
        </authorList>
    </citation>
    <scope>NUCLEOTIDE SEQUENCE</scope>
    <source>
        <strain evidence="1">CBS 115976</strain>
    </source>
</reference>
<dbReference type="OrthoDB" id="5421601at2759"/>
<accession>A0A6A6TXZ4</accession>
<evidence type="ECO:0000313" key="1">
    <source>
        <dbReference type="EMBL" id="KAF2664580.1"/>
    </source>
</evidence>
<name>A0A6A6TXZ4_9PEZI</name>